<sequence length="379" mass="44185">MSGQTLTEEELAALKQFRDRVRDLICGMDPFASHDLNLVCWLRARDLNVDKAEEMFRKSMKWRLNNNIDRLADDIIVSDYLVEKVPLRVGSVDREGTMVICVPFGSWDLKGLIEEGYRERIFFHIFKLLEIYFQHQQEEDFAQTNMHTRCSIIFDLDQWSMKQVCSQHVVTWAMDFFKQFDAYYPERLKLGYGVNIPKIFEIFWPLVNPFLSKNTLAKARVLGGGPDKWRTKLRETIDPYELPSELGGSNTTHHFIENRFGLSVLSMPRSPLYDSEDFVSRVVAAGDKFLRSFNLLVGNRITWNFKTKMHDIGFQFVLNNERLLFPYAKTDAHICLQDGLYDVVEDGTYTLVFDNSYSRLRSKTLEYVICIDGELVSKP</sequence>
<dbReference type="EMBL" id="CAJVCH010266568">
    <property type="protein sequence ID" value="CAG7734303.1"/>
    <property type="molecule type" value="Genomic_DNA"/>
</dbReference>
<dbReference type="OrthoDB" id="1434354at2759"/>
<dbReference type="GO" id="GO:0005737">
    <property type="term" value="C:cytoplasm"/>
    <property type="evidence" value="ECO:0007669"/>
    <property type="project" value="TreeGrafter"/>
</dbReference>
<gene>
    <name evidence="3" type="ORF">AFUS01_LOCUS22701</name>
</gene>
<accession>A0A8J2K6Z0</accession>
<organism evidence="3 4">
    <name type="scientific">Allacma fusca</name>
    <dbReference type="NCBI Taxonomy" id="39272"/>
    <lineage>
        <taxon>Eukaryota</taxon>
        <taxon>Metazoa</taxon>
        <taxon>Ecdysozoa</taxon>
        <taxon>Arthropoda</taxon>
        <taxon>Hexapoda</taxon>
        <taxon>Collembola</taxon>
        <taxon>Symphypleona</taxon>
        <taxon>Sminthuridae</taxon>
        <taxon>Allacma</taxon>
    </lineage>
</organism>
<proteinExistence type="predicted"/>
<dbReference type="Pfam" id="PF00650">
    <property type="entry name" value="CRAL_TRIO"/>
    <property type="match status" value="1"/>
</dbReference>
<feature type="domain" description="CRAL-TRIO" evidence="1">
    <location>
        <begin position="77"/>
        <end position="254"/>
    </location>
</feature>
<dbReference type="PROSITE" id="PS50191">
    <property type="entry name" value="CRAL_TRIO"/>
    <property type="match status" value="1"/>
</dbReference>
<dbReference type="Proteomes" id="UP000708208">
    <property type="component" value="Unassembled WGS sequence"/>
</dbReference>
<dbReference type="InterPro" id="IPR051064">
    <property type="entry name" value="SEC14/CRAL-TRIO_domain"/>
</dbReference>
<dbReference type="AlphaFoldDB" id="A0A8J2K6Z0"/>
<evidence type="ECO:0008006" key="5">
    <source>
        <dbReference type="Google" id="ProtNLM"/>
    </source>
</evidence>
<comment type="caution">
    <text evidence="3">The sequence shown here is derived from an EMBL/GenBank/DDBJ whole genome shotgun (WGS) entry which is preliminary data.</text>
</comment>
<evidence type="ECO:0000313" key="3">
    <source>
        <dbReference type="EMBL" id="CAG7734303.1"/>
    </source>
</evidence>
<name>A0A8J2K6Z0_9HEXA</name>
<dbReference type="SMART" id="SM01100">
    <property type="entry name" value="CRAL_TRIO_N"/>
    <property type="match status" value="1"/>
</dbReference>
<evidence type="ECO:0000259" key="2">
    <source>
        <dbReference type="PROSITE" id="PS50866"/>
    </source>
</evidence>
<evidence type="ECO:0000259" key="1">
    <source>
        <dbReference type="PROSITE" id="PS50191"/>
    </source>
</evidence>
<dbReference type="PANTHER" id="PTHR23324:SF87">
    <property type="entry name" value="CRAL-TRIO DOMAIN-CONTAINING PROTEIN C34C12.6"/>
    <property type="match status" value="1"/>
</dbReference>
<keyword evidence="4" id="KW-1185">Reference proteome</keyword>
<dbReference type="InterPro" id="IPR009038">
    <property type="entry name" value="GOLD_dom"/>
</dbReference>
<dbReference type="PROSITE" id="PS50866">
    <property type="entry name" value="GOLD"/>
    <property type="match status" value="1"/>
</dbReference>
<reference evidence="3" key="1">
    <citation type="submission" date="2021-06" db="EMBL/GenBank/DDBJ databases">
        <authorList>
            <person name="Hodson N. C."/>
            <person name="Mongue J. A."/>
            <person name="Jaron S. K."/>
        </authorList>
    </citation>
    <scope>NUCLEOTIDE SEQUENCE</scope>
</reference>
<dbReference type="PANTHER" id="PTHR23324">
    <property type="entry name" value="SEC14 RELATED PROTEIN"/>
    <property type="match status" value="1"/>
</dbReference>
<feature type="domain" description="GOLD" evidence="2">
    <location>
        <begin position="275"/>
        <end position="371"/>
    </location>
</feature>
<dbReference type="InterPro" id="IPR011074">
    <property type="entry name" value="CRAL/TRIO_N_dom"/>
</dbReference>
<dbReference type="SMART" id="SM00516">
    <property type="entry name" value="SEC14"/>
    <property type="match status" value="1"/>
</dbReference>
<evidence type="ECO:0000313" key="4">
    <source>
        <dbReference type="Proteomes" id="UP000708208"/>
    </source>
</evidence>
<dbReference type="CDD" id="cd00170">
    <property type="entry name" value="SEC14"/>
    <property type="match status" value="1"/>
</dbReference>
<protein>
    <recommendedName>
        <fullName evidence="5">SEC14-like protein 2</fullName>
    </recommendedName>
</protein>
<dbReference type="InterPro" id="IPR001251">
    <property type="entry name" value="CRAL-TRIO_dom"/>
</dbReference>